<protein>
    <submittedName>
        <fullName evidence="2">CopG family transcriptional regulator</fullName>
    </submittedName>
</protein>
<evidence type="ECO:0000313" key="2">
    <source>
        <dbReference type="EMBL" id="OAT79983.1"/>
    </source>
</evidence>
<sequence>MSNQGGLKKLAQVKRIMISLPDSLLAEMDGIVARERLNRSELIREAMRLYIGERKRRQLREQMKQGYLEMAKINLALAVEQYRLEVEAARQYELAEVK</sequence>
<reference evidence="2 3" key="1">
    <citation type="submission" date="2016-04" db="EMBL/GenBank/DDBJ databases">
        <authorList>
            <person name="Evans L.H."/>
            <person name="Alamgir A."/>
            <person name="Owens N."/>
            <person name="Weber N.D."/>
            <person name="Virtaneva K."/>
            <person name="Barbian K."/>
            <person name="Babar A."/>
            <person name="Rosenke K."/>
        </authorList>
    </citation>
    <scope>NUCLEOTIDE SEQUENCE [LARGE SCALE GENOMIC DNA]</scope>
    <source>
        <strain evidence="2 3">LMa1</strain>
    </source>
</reference>
<dbReference type="STRING" id="1838280.A6M21_14275"/>
<name>A0A1B7LBY9_9FIRM</name>
<dbReference type="EMBL" id="LYVF01000185">
    <property type="protein sequence ID" value="OAT79983.1"/>
    <property type="molecule type" value="Genomic_DNA"/>
</dbReference>
<dbReference type="SUPFAM" id="SSF47598">
    <property type="entry name" value="Ribbon-helix-helix"/>
    <property type="match status" value="1"/>
</dbReference>
<organism evidence="2 3">
    <name type="scientific">Desulfotomaculum copahuensis</name>
    <dbReference type="NCBI Taxonomy" id="1838280"/>
    <lineage>
        <taxon>Bacteria</taxon>
        <taxon>Bacillati</taxon>
        <taxon>Bacillota</taxon>
        <taxon>Clostridia</taxon>
        <taxon>Eubacteriales</taxon>
        <taxon>Desulfotomaculaceae</taxon>
        <taxon>Desulfotomaculum</taxon>
    </lineage>
</organism>
<dbReference type="InterPro" id="IPR002145">
    <property type="entry name" value="CopG"/>
</dbReference>
<dbReference type="InterPro" id="IPR013321">
    <property type="entry name" value="Arc_rbn_hlx_hlx"/>
</dbReference>
<keyword evidence="3" id="KW-1185">Reference proteome</keyword>
<proteinExistence type="predicted"/>
<dbReference type="AlphaFoldDB" id="A0A1B7LBY9"/>
<evidence type="ECO:0000313" key="3">
    <source>
        <dbReference type="Proteomes" id="UP000078532"/>
    </source>
</evidence>
<evidence type="ECO:0000259" key="1">
    <source>
        <dbReference type="Pfam" id="PF01402"/>
    </source>
</evidence>
<dbReference type="InterPro" id="IPR010985">
    <property type="entry name" value="Ribbon_hlx_hlx"/>
</dbReference>
<gene>
    <name evidence="2" type="ORF">A6M21_14275</name>
</gene>
<dbReference type="GO" id="GO:0006355">
    <property type="term" value="P:regulation of DNA-templated transcription"/>
    <property type="evidence" value="ECO:0007669"/>
    <property type="project" value="InterPro"/>
</dbReference>
<feature type="domain" description="Ribbon-helix-helix protein CopG" evidence="1">
    <location>
        <begin position="14"/>
        <end position="52"/>
    </location>
</feature>
<dbReference type="Pfam" id="PF01402">
    <property type="entry name" value="RHH_1"/>
    <property type="match status" value="1"/>
</dbReference>
<dbReference type="Gene3D" id="1.10.1220.10">
    <property type="entry name" value="Met repressor-like"/>
    <property type="match status" value="1"/>
</dbReference>
<comment type="caution">
    <text evidence="2">The sequence shown here is derived from an EMBL/GenBank/DDBJ whole genome shotgun (WGS) entry which is preliminary data.</text>
</comment>
<dbReference type="Proteomes" id="UP000078532">
    <property type="component" value="Unassembled WGS sequence"/>
</dbReference>
<dbReference type="CDD" id="cd22231">
    <property type="entry name" value="RHH_NikR_HicB-like"/>
    <property type="match status" value="1"/>
</dbReference>
<dbReference type="OrthoDB" id="1634058at2"/>
<accession>A0A1B7LBY9</accession>